<dbReference type="InterPro" id="IPR000477">
    <property type="entry name" value="RT_dom"/>
</dbReference>
<dbReference type="PANTHER" id="PTHR33395">
    <property type="entry name" value="TRANSCRIPTASE, PUTATIVE-RELATED-RELATED"/>
    <property type="match status" value="1"/>
</dbReference>
<feature type="domain" description="Reverse transcriptase" evidence="2">
    <location>
        <begin position="423"/>
        <end position="670"/>
    </location>
</feature>
<dbReference type="SUPFAM" id="SSF56672">
    <property type="entry name" value="DNA/RNA polymerases"/>
    <property type="match status" value="1"/>
</dbReference>
<evidence type="ECO:0000259" key="2">
    <source>
        <dbReference type="PROSITE" id="PS50878"/>
    </source>
</evidence>
<protein>
    <recommendedName>
        <fullName evidence="2">Reverse transcriptase domain-containing protein</fullName>
    </recommendedName>
</protein>
<feature type="region of interest" description="Disordered" evidence="1">
    <location>
        <begin position="466"/>
        <end position="487"/>
    </location>
</feature>
<comment type="caution">
    <text evidence="3">The sequence shown here is derived from an EMBL/GenBank/DDBJ whole genome shotgun (WGS) entry which is preliminary data.</text>
</comment>
<dbReference type="Proteomes" id="UP001333110">
    <property type="component" value="Unassembled WGS sequence"/>
</dbReference>
<dbReference type="EMBL" id="JAUNZN010000007">
    <property type="protein sequence ID" value="KAK4818026.1"/>
    <property type="molecule type" value="Genomic_DNA"/>
</dbReference>
<dbReference type="GO" id="GO:0031012">
    <property type="term" value="C:extracellular matrix"/>
    <property type="evidence" value="ECO:0007669"/>
    <property type="project" value="TreeGrafter"/>
</dbReference>
<dbReference type="InterPro" id="IPR036691">
    <property type="entry name" value="Endo/exonu/phosph_ase_sf"/>
</dbReference>
<organism evidence="3 4">
    <name type="scientific">Mycteria americana</name>
    <name type="common">Wood stork</name>
    <dbReference type="NCBI Taxonomy" id="33587"/>
    <lineage>
        <taxon>Eukaryota</taxon>
        <taxon>Metazoa</taxon>
        <taxon>Chordata</taxon>
        <taxon>Craniata</taxon>
        <taxon>Vertebrata</taxon>
        <taxon>Euteleostomi</taxon>
        <taxon>Archelosauria</taxon>
        <taxon>Archosauria</taxon>
        <taxon>Dinosauria</taxon>
        <taxon>Saurischia</taxon>
        <taxon>Theropoda</taxon>
        <taxon>Coelurosauria</taxon>
        <taxon>Aves</taxon>
        <taxon>Neognathae</taxon>
        <taxon>Neoaves</taxon>
        <taxon>Aequornithes</taxon>
        <taxon>Ciconiiformes</taxon>
        <taxon>Ciconiidae</taxon>
        <taxon>Mycteria</taxon>
    </lineage>
</organism>
<sequence length="670" mass="76606">MDIPRGMVACGEPALEHGKSVRKGKRAYSSLLRKLLGLIPWEVSLEGKEAQESSLIIKYTSSGHKNCPFLSSKHGRRQAWMNMELLTELRHEKEIYTWWKQGQATWKGHKDIVRSCRSGVRKAKAQLELTLAKEVKGSTKGFSKYIIRRRKVKDGKRKNGDPGSYKPISLTSVPVRFMEQILLEAISKHKNDNKCKKDIYILDRVQERPPRWLRAGAQAWNMGDFNHPDICWKSSTASCRQSRRLLECTEDNFLSKLIDSPTRGGAMLDLMVTNASELISDVKIGGSLGCSDHALVEFTVLRDMGQARSIVRTLNFRKANFQLFKELVSRTPWETVLRDKGPEQSWQIFKDAFHKAQELLVPRCRKSGKEGKRPAWLNRDLLVKLKSKREMHRQWKQGRETWEEYRDTAQMCRDGVRKAKVQLELNLARDAKNNKKGFYRYINQKRKVKESLPPLMNKNGDLVSTDEKAESSLQHVGDQGGKAPPTVREDQVRDHLRNLNIFKSMGPDEMHPRVLRELANHGFTKGKSCLTNLVTFYKGVTTSVDKGKAMDVIYLDFCKAFDTVPHNTLLSKLERYGFDGWTVQLIRNWLNGRIQRVVVNGPMSRWRSVTSGVSQGSILGPVLFSIFINDIDSETECTLSKFADDTKLSGEVDTPEGQDVIQRDLDKLEK</sequence>
<dbReference type="Gene3D" id="3.60.10.10">
    <property type="entry name" value="Endonuclease/exonuclease/phosphatase"/>
    <property type="match status" value="1"/>
</dbReference>
<reference evidence="3 4" key="1">
    <citation type="journal article" date="2023" name="J. Hered.">
        <title>Chromosome-level genome of the wood stork (Mycteria americana) provides insight into avian chromosome evolution.</title>
        <authorList>
            <person name="Flamio R. Jr."/>
            <person name="Ramstad K.M."/>
        </authorList>
    </citation>
    <scope>NUCLEOTIDE SEQUENCE [LARGE SCALE GENOMIC DNA]</scope>
    <source>
        <strain evidence="3">JAX WOST 10</strain>
    </source>
</reference>
<dbReference type="AlphaFoldDB" id="A0AAN7S3C0"/>
<dbReference type="GO" id="GO:0061343">
    <property type="term" value="P:cell adhesion involved in heart morphogenesis"/>
    <property type="evidence" value="ECO:0007669"/>
    <property type="project" value="TreeGrafter"/>
</dbReference>
<dbReference type="GO" id="GO:0007508">
    <property type="term" value="P:larval heart development"/>
    <property type="evidence" value="ECO:0007669"/>
    <property type="project" value="TreeGrafter"/>
</dbReference>
<dbReference type="PANTHER" id="PTHR33395:SF22">
    <property type="entry name" value="REVERSE TRANSCRIPTASE DOMAIN-CONTAINING PROTEIN"/>
    <property type="match status" value="1"/>
</dbReference>
<keyword evidence="4" id="KW-1185">Reference proteome</keyword>
<evidence type="ECO:0000256" key="1">
    <source>
        <dbReference type="SAM" id="MobiDB-lite"/>
    </source>
</evidence>
<gene>
    <name evidence="3" type="ORF">QYF61_004150</name>
</gene>
<evidence type="ECO:0000313" key="4">
    <source>
        <dbReference type="Proteomes" id="UP001333110"/>
    </source>
</evidence>
<accession>A0AAN7S3C0</accession>
<evidence type="ECO:0000313" key="3">
    <source>
        <dbReference type="EMBL" id="KAK4818026.1"/>
    </source>
</evidence>
<dbReference type="Pfam" id="PF00078">
    <property type="entry name" value="RVT_1"/>
    <property type="match status" value="1"/>
</dbReference>
<dbReference type="PROSITE" id="PS50878">
    <property type="entry name" value="RT_POL"/>
    <property type="match status" value="1"/>
</dbReference>
<dbReference type="InterPro" id="IPR043502">
    <property type="entry name" value="DNA/RNA_pol_sf"/>
</dbReference>
<proteinExistence type="predicted"/>
<name>A0AAN7S3C0_MYCAM</name>